<dbReference type="PANTHER" id="PTHR32347">
    <property type="entry name" value="EFFLUX SYSTEM COMPONENT YKNX-RELATED"/>
    <property type="match status" value="1"/>
</dbReference>
<dbReference type="OrthoDB" id="9806939at2"/>
<dbReference type="InterPro" id="IPR050465">
    <property type="entry name" value="UPF0194_transport"/>
</dbReference>
<dbReference type="Gene3D" id="2.40.420.20">
    <property type="match status" value="1"/>
</dbReference>
<organism evidence="4 5">
    <name type="scientific">Idiomarina fontislapidosi</name>
    <dbReference type="NCBI Taxonomy" id="263723"/>
    <lineage>
        <taxon>Bacteria</taxon>
        <taxon>Pseudomonadati</taxon>
        <taxon>Pseudomonadota</taxon>
        <taxon>Gammaproteobacteria</taxon>
        <taxon>Alteromonadales</taxon>
        <taxon>Idiomarinaceae</taxon>
        <taxon>Idiomarina</taxon>
    </lineage>
</organism>
<proteinExistence type="predicted"/>
<dbReference type="Gene3D" id="1.10.287.470">
    <property type="entry name" value="Helix hairpin bin"/>
    <property type="match status" value="1"/>
</dbReference>
<dbReference type="AlphaFoldDB" id="A0A432Y9W5"/>
<dbReference type="Gene3D" id="2.40.50.100">
    <property type="match status" value="1"/>
</dbReference>
<dbReference type="Proteomes" id="UP000287330">
    <property type="component" value="Unassembled WGS sequence"/>
</dbReference>
<accession>A0A432Y9W5</accession>
<evidence type="ECO:0000313" key="5">
    <source>
        <dbReference type="Proteomes" id="UP000287330"/>
    </source>
</evidence>
<evidence type="ECO:0008006" key="6">
    <source>
        <dbReference type="Google" id="ProtNLM"/>
    </source>
</evidence>
<comment type="subcellular location">
    <subcellularLocation>
        <location evidence="1">Cell envelope</location>
    </subcellularLocation>
</comment>
<evidence type="ECO:0000256" key="2">
    <source>
        <dbReference type="ARBA" id="ARBA00023054"/>
    </source>
</evidence>
<reference evidence="5" key="1">
    <citation type="journal article" date="2018" name="Front. Microbiol.">
        <title>Genome-Based Analysis Reveals the Taxonomy and Diversity of the Family Idiomarinaceae.</title>
        <authorList>
            <person name="Liu Y."/>
            <person name="Lai Q."/>
            <person name="Shao Z."/>
        </authorList>
    </citation>
    <scope>NUCLEOTIDE SEQUENCE [LARGE SCALE GENOMIC DNA]</scope>
    <source>
        <strain evidence="5">F23</strain>
    </source>
</reference>
<protein>
    <recommendedName>
        <fullName evidence="6">RND transporter</fullName>
    </recommendedName>
</protein>
<sequence>MLTIPSRKSKLQKWLIIAVSCSALALVFWGLSSAVASLSQNSVLNPSQLEVDTGAVKRSVAAYGRLRPRNSSTVIAEVSGTIETIHQYPGEHIEQSELIITLRNPSLMRQLDTAELAVLRAQANLESTEAQLYERRITLENDLALMESEITFAQKELETKAFLLEEAIVAKLDYMRSETSLEQTKLKHQLQQRKLDAFEKSKQAELKAAQYQLKEAEKELEMVRYDIQQLNVTAKRAGILNELGTSLEVGSSIERGQTLAQVTEPSHLYADLLISAQDANQVVPSQHVTVNIRDTVVNGEVLRVYPSAENNQVRLEVKFSEALPESARPNLDISAEIATQQLTGVTRLPIFEAVTRNHSMLDVFVLRDNRYVRQQVRLGLMGNQYIEVLSGLKAGDRVLINVPEAYQSATEIPMSELEHG</sequence>
<dbReference type="Gene3D" id="2.40.30.170">
    <property type="match status" value="1"/>
</dbReference>
<dbReference type="SUPFAM" id="SSF111369">
    <property type="entry name" value="HlyD-like secretion proteins"/>
    <property type="match status" value="1"/>
</dbReference>
<evidence type="ECO:0000313" key="4">
    <source>
        <dbReference type="EMBL" id="RUO57758.1"/>
    </source>
</evidence>
<evidence type="ECO:0000256" key="1">
    <source>
        <dbReference type="ARBA" id="ARBA00004196"/>
    </source>
</evidence>
<evidence type="ECO:0000256" key="3">
    <source>
        <dbReference type="SAM" id="Coils"/>
    </source>
</evidence>
<comment type="caution">
    <text evidence="4">The sequence shown here is derived from an EMBL/GenBank/DDBJ whole genome shotgun (WGS) entry which is preliminary data.</text>
</comment>
<keyword evidence="2 3" id="KW-0175">Coiled coil</keyword>
<feature type="coiled-coil region" evidence="3">
    <location>
        <begin position="199"/>
        <end position="233"/>
    </location>
</feature>
<dbReference type="RefSeq" id="WP_110572924.1">
    <property type="nucleotide sequence ID" value="NZ_PIPV01000002.1"/>
</dbReference>
<keyword evidence="5" id="KW-1185">Reference proteome</keyword>
<name>A0A432Y9W5_9GAMM</name>
<dbReference type="GO" id="GO:0030313">
    <property type="term" value="C:cell envelope"/>
    <property type="evidence" value="ECO:0007669"/>
    <property type="project" value="UniProtKB-SubCell"/>
</dbReference>
<feature type="coiled-coil region" evidence="3">
    <location>
        <begin position="111"/>
        <end position="156"/>
    </location>
</feature>
<dbReference type="PANTHER" id="PTHR32347:SF23">
    <property type="entry name" value="BLL5650 PROTEIN"/>
    <property type="match status" value="1"/>
</dbReference>
<dbReference type="EMBL" id="PIPV01000002">
    <property type="protein sequence ID" value="RUO57758.1"/>
    <property type="molecule type" value="Genomic_DNA"/>
</dbReference>
<gene>
    <name evidence="4" type="ORF">CWE25_04635</name>
</gene>